<comment type="similarity">
    <text evidence="2">Belongs to the patched family.</text>
</comment>
<feature type="transmembrane region" description="Helical" evidence="8">
    <location>
        <begin position="529"/>
        <end position="556"/>
    </location>
</feature>
<sequence length="978" mass="110100">MDDAEPGPYEFAGDFVIRWRLGIMDDAEPSPYEFAGEQPKAVSNSHRRTRAIIQKFELAVKHGFLLLLQRTFGALGVFIASFPYLFILATLCISTISYGVIYVRFAQRLQDGFTSTNAPSRYEEEISVQFRGTNWTYTQRFVALLRAGDGGSMLRPEYFDRALQVHKFLSESFSVVIDGNTFRHIDLCKQYCDINKALYILKDSQRMIMEAQRANKLPLQNVIIDHPKSTIHGYQYSVAQHLFGVRRRYAIYDAISPDGFPDETSADINRHSDQSQILRLSSSDLFYSNRLEHVAMITLLFYAEAPDANVTNIITHWENAVFEWAKNGTTEFPELSIDVLGDKVLGHEMVRGGLSLIPHLLAGLALSITFVMISVIISSLQSRKVDLGKILVVIGIIVPPLLAVFTTFGIMGLAHIEIYPIQMVIPFLILAIGVDDAFLMLHAWNRLAPAYGHLNSEERFRMIPTMFGKVLEEVGCINKPLFIGKAKIENIYQPHFLILNTFKVGPSITITSLTNAIAFGIGTTVSTPAIQLFCMAATIAMVMDFIFELTLFGALLSLAARLERVCQATTVELESGIPTTNQPLSVCERSTKRKVFSKVLNGYCRLLTTKGVRVFLITFTSAFFVISLIGTLRIRTYINAQKIIPSDSRLRRADALFEKYQWKVTNLTISLQEYEPLQIFVNNPPDISDRKALAELKAMIHDFETLPHAIGPSATMFWLNDYQKMMQEINGFMTLFGIEVDESYNSVPEFLNTFVFWNETIKWHRNDDGKVNVTAFYFVTGYCNSTSWWDRAEMMLTWREAASRWQQFNVTIYSENSPVFEGIFGLKGTTVQTATITLICMLAVCVLFVPSAAGVLTAGWAICSISLGVFGFLSWWGLDLDPVTMSAIVMSIGFSVDYTAHVSYHYQRARQLLPPLSSKKDRLIYTLDSIGWPMIQAAVSTLVCFLPVAFHPDYTPSVFVRTITLVVGWGLLHGLVLL</sequence>
<feature type="transmembrane region" description="Helical" evidence="8">
    <location>
        <begin position="925"/>
        <end position="950"/>
    </location>
</feature>
<evidence type="ECO:0000256" key="7">
    <source>
        <dbReference type="ARBA" id="ARBA00023180"/>
    </source>
</evidence>
<protein>
    <submittedName>
        <fullName evidence="11">SSD domain-containing protein</fullName>
    </submittedName>
</protein>
<evidence type="ECO:0000313" key="11">
    <source>
        <dbReference type="WBParaSite" id="ALUE_0001163401-mRNA-1"/>
    </source>
</evidence>
<evidence type="ECO:0000256" key="5">
    <source>
        <dbReference type="ARBA" id="ARBA00022989"/>
    </source>
</evidence>
<dbReference type="Proteomes" id="UP000036681">
    <property type="component" value="Unplaced"/>
</dbReference>
<dbReference type="PANTHER" id="PTHR10796">
    <property type="entry name" value="PATCHED-RELATED"/>
    <property type="match status" value="1"/>
</dbReference>
<dbReference type="GO" id="GO:0018996">
    <property type="term" value="P:molting cycle, collagen and cuticulin-based cuticle"/>
    <property type="evidence" value="ECO:0007669"/>
    <property type="project" value="TreeGrafter"/>
</dbReference>
<dbReference type="Gene3D" id="1.20.1640.10">
    <property type="entry name" value="Multidrug efflux transporter AcrB transmembrane domain"/>
    <property type="match status" value="2"/>
</dbReference>
<feature type="transmembrane region" description="Helical" evidence="8">
    <location>
        <begin position="831"/>
        <end position="849"/>
    </location>
</feature>
<evidence type="ECO:0000259" key="9">
    <source>
        <dbReference type="PROSITE" id="PS50156"/>
    </source>
</evidence>
<dbReference type="GO" id="GO:0005886">
    <property type="term" value="C:plasma membrane"/>
    <property type="evidence" value="ECO:0007669"/>
    <property type="project" value="UniProtKB-SubCell"/>
</dbReference>
<dbReference type="SUPFAM" id="SSF82866">
    <property type="entry name" value="Multidrug efflux transporter AcrB transmembrane domain"/>
    <property type="match status" value="2"/>
</dbReference>
<keyword evidence="3" id="KW-1003">Cell membrane</keyword>
<organism evidence="10 11">
    <name type="scientific">Ascaris lumbricoides</name>
    <name type="common">Giant roundworm</name>
    <dbReference type="NCBI Taxonomy" id="6252"/>
    <lineage>
        <taxon>Eukaryota</taxon>
        <taxon>Metazoa</taxon>
        <taxon>Ecdysozoa</taxon>
        <taxon>Nematoda</taxon>
        <taxon>Chromadorea</taxon>
        <taxon>Rhabditida</taxon>
        <taxon>Spirurina</taxon>
        <taxon>Ascaridomorpha</taxon>
        <taxon>Ascaridoidea</taxon>
        <taxon>Ascarididae</taxon>
        <taxon>Ascaris</taxon>
    </lineage>
</organism>
<feature type="transmembrane region" description="Helical" evidence="8">
    <location>
        <begin position="356"/>
        <end position="378"/>
    </location>
</feature>
<dbReference type="InterPro" id="IPR000731">
    <property type="entry name" value="SSD"/>
</dbReference>
<dbReference type="FunFam" id="1.20.1640.10:FF:000013">
    <property type="entry name" value="PaTched Related family"/>
    <property type="match status" value="1"/>
</dbReference>
<feature type="transmembrane region" description="Helical" evidence="8">
    <location>
        <begin position="956"/>
        <end position="977"/>
    </location>
</feature>
<feature type="domain" description="SSD" evidence="9">
    <location>
        <begin position="358"/>
        <end position="558"/>
    </location>
</feature>
<dbReference type="WBParaSite" id="ALUE_0001163401-mRNA-1">
    <property type="protein sequence ID" value="ALUE_0001163401-mRNA-1"/>
    <property type="gene ID" value="ALUE_0001163401"/>
</dbReference>
<keyword evidence="4 8" id="KW-0812">Transmembrane</keyword>
<evidence type="ECO:0000256" key="8">
    <source>
        <dbReference type="SAM" id="Phobius"/>
    </source>
</evidence>
<dbReference type="PROSITE" id="PS50156">
    <property type="entry name" value="SSD"/>
    <property type="match status" value="1"/>
</dbReference>
<evidence type="ECO:0000256" key="3">
    <source>
        <dbReference type="ARBA" id="ARBA00022475"/>
    </source>
</evidence>
<evidence type="ECO:0000256" key="1">
    <source>
        <dbReference type="ARBA" id="ARBA00004651"/>
    </source>
</evidence>
<feature type="transmembrane region" description="Helical" evidence="8">
    <location>
        <begin position="856"/>
        <end position="877"/>
    </location>
</feature>
<reference evidence="11" key="1">
    <citation type="submission" date="2023-03" db="UniProtKB">
        <authorList>
            <consortium name="WormBaseParasite"/>
        </authorList>
    </citation>
    <scope>IDENTIFICATION</scope>
</reference>
<evidence type="ECO:0000256" key="2">
    <source>
        <dbReference type="ARBA" id="ARBA00005585"/>
    </source>
</evidence>
<dbReference type="InterPro" id="IPR003392">
    <property type="entry name" value="PTHD_SSD"/>
</dbReference>
<feature type="transmembrane region" description="Helical" evidence="8">
    <location>
        <begin position="390"/>
        <end position="411"/>
    </location>
</feature>
<dbReference type="AlphaFoldDB" id="A0A9J2PQQ1"/>
<keyword evidence="6 8" id="KW-0472">Membrane</keyword>
<accession>A0A9J2PQQ1</accession>
<dbReference type="InterPro" id="IPR051697">
    <property type="entry name" value="Patched_domain-protein"/>
</dbReference>
<keyword evidence="7" id="KW-0325">Glycoprotein</keyword>
<comment type="subcellular location">
    <subcellularLocation>
        <location evidence="1">Cell membrane</location>
        <topology evidence="1">Multi-pass membrane protein</topology>
    </subcellularLocation>
</comment>
<dbReference type="GO" id="GO:0006897">
    <property type="term" value="P:endocytosis"/>
    <property type="evidence" value="ECO:0007669"/>
    <property type="project" value="TreeGrafter"/>
</dbReference>
<keyword evidence="5 8" id="KW-1133">Transmembrane helix</keyword>
<dbReference type="GO" id="GO:0030659">
    <property type="term" value="C:cytoplasmic vesicle membrane"/>
    <property type="evidence" value="ECO:0007669"/>
    <property type="project" value="TreeGrafter"/>
</dbReference>
<keyword evidence="10" id="KW-1185">Reference proteome</keyword>
<dbReference type="Pfam" id="PF02460">
    <property type="entry name" value="Patched"/>
    <property type="match status" value="2"/>
</dbReference>
<evidence type="ECO:0000256" key="6">
    <source>
        <dbReference type="ARBA" id="ARBA00023136"/>
    </source>
</evidence>
<feature type="transmembrane region" description="Helical" evidence="8">
    <location>
        <begin position="423"/>
        <end position="444"/>
    </location>
</feature>
<evidence type="ECO:0000313" key="10">
    <source>
        <dbReference type="Proteomes" id="UP000036681"/>
    </source>
</evidence>
<feature type="transmembrane region" description="Helical" evidence="8">
    <location>
        <begin position="614"/>
        <end position="634"/>
    </location>
</feature>
<proteinExistence type="inferred from homology"/>
<name>A0A9J2PQQ1_ASCLU</name>
<evidence type="ECO:0000256" key="4">
    <source>
        <dbReference type="ARBA" id="ARBA00022692"/>
    </source>
</evidence>
<dbReference type="PANTHER" id="PTHR10796:SF90">
    <property type="entry name" value="SSD DOMAIN-CONTAINING PROTEIN"/>
    <property type="match status" value="1"/>
</dbReference>
<feature type="transmembrane region" description="Helical" evidence="8">
    <location>
        <begin position="85"/>
        <end position="105"/>
    </location>
</feature>